<comment type="caution">
    <text evidence="1">The sequence shown here is derived from an EMBL/GenBank/DDBJ whole genome shotgun (WGS) entry which is preliminary data.</text>
</comment>
<dbReference type="Proteomes" id="UP001054945">
    <property type="component" value="Unassembled WGS sequence"/>
</dbReference>
<keyword evidence="2" id="KW-1185">Reference proteome</keyword>
<accession>A0AAV4TE95</accession>
<gene>
    <name evidence="1" type="ORF">CEXT_431631</name>
</gene>
<protein>
    <submittedName>
        <fullName evidence="1">Uncharacterized protein</fullName>
    </submittedName>
</protein>
<evidence type="ECO:0000313" key="2">
    <source>
        <dbReference type="Proteomes" id="UP001054945"/>
    </source>
</evidence>
<reference evidence="1 2" key="1">
    <citation type="submission" date="2021-06" db="EMBL/GenBank/DDBJ databases">
        <title>Caerostris extrusa draft genome.</title>
        <authorList>
            <person name="Kono N."/>
            <person name="Arakawa K."/>
        </authorList>
    </citation>
    <scope>NUCLEOTIDE SEQUENCE [LARGE SCALE GENOMIC DNA]</scope>
</reference>
<proteinExistence type="predicted"/>
<name>A0AAV4TE95_CAEEX</name>
<dbReference type="EMBL" id="BPLR01010989">
    <property type="protein sequence ID" value="GIY43531.1"/>
    <property type="molecule type" value="Genomic_DNA"/>
</dbReference>
<sequence>MKIISLVKNASSMNIIQSRKEDLKRAFADTIGQTLSELYRPLLQVAGPIMCLWHWCFHGVKILRRDQFSWENSGTHPLGVISGLREILE</sequence>
<dbReference type="AlphaFoldDB" id="A0AAV4TE95"/>
<evidence type="ECO:0000313" key="1">
    <source>
        <dbReference type="EMBL" id="GIY43531.1"/>
    </source>
</evidence>
<organism evidence="1 2">
    <name type="scientific">Caerostris extrusa</name>
    <name type="common">Bark spider</name>
    <name type="synonym">Caerostris bankana</name>
    <dbReference type="NCBI Taxonomy" id="172846"/>
    <lineage>
        <taxon>Eukaryota</taxon>
        <taxon>Metazoa</taxon>
        <taxon>Ecdysozoa</taxon>
        <taxon>Arthropoda</taxon>
        <taxon>Chelicerata</taxon>
        <taxon>Arachnida</taxon>
        <taxon>Araneae</taxon>
        <taxon>Araneomorphae</taxon>
        <taxon>Entelegynae</taxon>
        <taxon>Araneoidea</taxon>
        <taxon>Araneidae</taxon>
        <taxon>Caerostris</taxon>
    </lineage>
</organism>